<dbReference type="NCBIfam" id="TIGR00060">
    <property type="entry name" value="L18_bact"/>
    <property type="match status" value="1"/>
</dbReference>
<dbReference type="GO" id="GO:0008097">
    <property type="term" value="F:5S rRNA binding"/>
    <property type="evidence" value="ECO:0007669"/>
    <property type="project" value="TreeGrafter"/>
</dbReference>
<dbReference type="GO" id="GO:0006412">
    <property type="term" value="P:translation"/>
    <property type="evidence" value="ECO:0007669"/>
    <property type="project" value="UniProtKB-UniRule"/>
</dbReference>
<evidence type="ECO:0000256" key="6">
    <source>
        <dbReference type="ARBA" id="ARBA00035197"/>
    </source>
</evidence>
<evidence type="ECO:0000256" key="2">
    <source>
        <dbReference type="ARBA" id="ARBA00022730"/>
    </source>
</evidence>
<dbReference type="InterPro" id="IPR004389">
    <property type="entry name" value="Ribosomal_uL18_bac-type"/>
</dbReference>
<comment type="caution">
    <text evidence="8">The sequence shown here is derived from an EMBL/GenBank/DDBJ whole genome shotgun (WGS) entry which is preliminary data.</text>
</comment>
<keyword evidence="2 7" id="KW-0699">rRNA-binding</keyword>
<comment type="function">
    <text evidence="7">This is one of the proteins that bind and probably mediate the attachment of the 5S RNA into the large ribosomal subunit, where it forms part of the central protuberance.</text>
</comment>
<dbReference type="CDD" id="cd00432">
    <property type="entry name" value="Ribosomal_L18_L5e"/>
    <property type="match status" value="1"/>
</dbReference>
<dbReference type="GO" id="GO:0003735">
    <property type="term" value="F:structural constituent of ribosome"/>
    <property type="evidence" value="ECO:0007669"/>
    <property type="project" value="InterPro"/>
</dbReference>
<protein>
    <recommendedName>
        <fullName evidence="6 7">Large ribosomal subunit protein uL18</fullName>
    </recommendedName>
</protein>
<dbReference type="HAMAP" id="MF_01337_B">
    <property type="entry name" value="Ribosomal_uL18_B"/>
    <property type="match status" value="1"/>
</dbReference>
<accession>C0WBR2</accession>
<dbReference type="Proteomes" id="UP000754226">
    <property type="component" value="Unassembled WGS sequence"/>
</dbReference>
<sequence>MNLLLNKKDKNAARQKRHVRMRRNIVGTAERPRFNVYRSLSNIYAQIINDETGETLVAASTVEKANKENYGGNIEAAKVVGAEIAKKALEKGIKTVVFDRGGYLYHGRVAALAEAAREAGLEF</sequence>
<evidence type="ECO:0000256" key="3">
    <source>
        <dbReference type="ARBA" id="ARBA00022884"/>
    </source>
</evidence>
<evidence type="ECO:0000313" key="8">
    <source>
        <dbReference type="EMBL" id="MBS5520432.1"/>
    </source>
</evidence>
<proteinExistence type="inferred from homology"/>
<name>C0WBR2_9FIRM</name>
<dbReference type="EMBL" id="JAGZCZ010000013">
    <property type="protein sequence ID" value="MBS5520432.1"/>
    <property type="molecule type" value="Genomic_DNA"/>
</dbReference>
<comment type="subunit">
    <text evidence="7">Part of the 50S ribosomal subunit; part of the 5S rRNA/L5/L18/L25 subcomplex. Contacts the 5S and 23S rRNAs.</text>
</comment>
<keyword evidence="3 7" id="KW-0694">RNA-binding</keyword>
<gene>
    <name evidence="7 8" type="primary">rplR</name>
    <name evidence="8" type="ORF">KHX13_09025</name>
</gene>
<evidence type="ECO:0000256" key="1">
    <source>
        <dbReference type="ARBA" id="ARBA00007116"/>
    </source>
</evidence>
<keyword evidence="4 7" id="KW-0689">Ribosomal protein</keyword>
<dbReference type="FunFam" id="3.30.420.100:FF:000001">
    <property type="entry name" value="50S ribosomal protein L18"/>
    <property type="match status" value="1"/>
</dbReference>
<evidence type="ECO:0000313" key="9">
    <source>
        <dbReference type="Proteomes" id="UP000754226"/>
    </source>
</evidence>
<dbReference type="InterPro" id="IPR057268">
    <property type="entry name" value="Ribosomal_L18"/>
</dbReference>
<evidence type="ECO:0000256" key="5">
    <source>
        <dbReference type="ARBA" id="ARBA00023274"/>
    </source>
</evidence>
<evidence type="ECO:0000256" key="4">
    <source>
        <dbReference type="ARBA" id="ARBA00022980"/>
    </source>
</evidence>
<dbReference type="PANTHER" id="PTHR12899">
    <property type="entry name" value="39S RIBOSOMAL PROTEIN L18, MITOCHONDRIAL"/>
    <property type="match status" value="1"/>
</dbReference>
<reference evidence="8" key="1">
    <citation type="submission" date="2021-02" db="EMBL/GenBank/DDBJ databases">
        <title>Infant gut strain persistence is associated with maternal origin, phylogeny, and functional potential including surface adhesion and iron acquisition.</title>
        <authorList>
            <person name="Lou Y.C."/>
        </authorList>
    </citation>
    <scope>NUCLEOTIDE SEQUENCE</scope>
    <source>
        <strain evidence="8">L3_106_000M1_dasL3_106_000M1_concoct_15</strain>
    </source>
</reference>
<evidence type="ECO:0000256" key="7">
    <source>
        <dbReference type="HAMAP-Rule" id="MF_01337"/>
    </source>
</evidence>
<keyword evidence="5 7" id="KW-0687">Ribonucleoprotein</keyword>
<dbReference type="AlphaFoldDB" id="C0WBR2"/>
<dbReference type="PANTHER" id="PTHR12899:SF3">
    <property type="entry name" value="LARGE RIBOSOMAL SUBUNIT PROTEIN UL18M"/>
    <property type="match status" value="1"/>
</dbReference>
<comment type="similarity">
    <text evidence="1 7">Belongs to the universal ribosomal protein uL18 family.</text>
</comment>
<dbReference type="GO" id="GO:0022625">
    <property type="term" value="C:cytosolic large ribosomal subunit"/>
    <property type="evidence" value="ECO:0007669"/>
    <property type="project" value="TreeGrafter"/>
</dbReference>
<organism evidence="8 9">
    <name type="scientific">Acidaminococcus intestini</name>
    <dbReference type="NCBI Taxonomy" id="187327"/>
    <lineage>
        <taxon>Bacteria</taxon>
        <taxon>Bacillati</taxon>
        <taxon>Bacillota</taxon>
        <taxon>Negativicutes</taxon>
        <taxon>Acidaminococcales</taxon>
        <taxon>Acidaminococcaceae</taxon>
        <taxon>Acidaminococcus</taxon>
    </lineage>
</organism>
<dbReference type="InterPro" id="IPR005484">
    <property type="entry name" value="Ribosomal_uL18_bac/plant/anim"/>
</dbReference>
<dbReference type="Pfam" id="PF00861">
    <property type="entry name" value="Ribosomal_L18p"/>
    <property type="match status" value="1"/>
</dbReference>
<dbReference type="Gene3D" id="3.30.420.100">
    <property type="match status" value="1"/>
</dbReference>
<dbReference type="SUPFAM" id="SSF53137">
    <property type="entry name" value="Translational machinery components"/>
    <property type="match status" value="1"/>
</dbReference>